<organism evidence="2 3">
    <name type="scientific">Trichonephila inaurata madagascariensis</name>
    <dbReference type="NCBI Taxonomy" id="2747483"/>
    <lineage>
        <taxon>Eukaryota</taxon>
        <taxon>Metazoa</taxon>
        <taxon>Ecdysozoa</taxon>
        <taxon>Arthropoda</taxon>
        <taxon>Chelicerata</taxon>
        <taxon>Arachnida</taxon>
        <taxon>Araneae</taxon>
        <taxon>Araneomorphae</taxon>
        <taxon>Entelegynae</taxon>
        <taxon>Araneoidea</taxon>
        <taxon>Nephilidae</taxon>
        <taxon>Trichonephila</taxon>
        <taxon>Trichonephila inaurata</taxon>
    </lineage>
</organism>
<evidence type="ECO:0000256" key="1">
    <source>
        <dbReference type="SAM" id="MobiDB-lite"/>
    </source>
</evidence>
<dbReference type="EMBL" id="BMAV01023070">
    <property type="protein sequence ID" value="GFY78575.1"/>
    <property type="molecule type" value="Genomic_DNA"/>
</dbReference>
<dbReference type="Proteomes" id="UP000886998">
    <property type="component" value="Unassembled WGS sequence"/>
</dbReference>
<feature type="compositionally biased region" description="Polar residues" evidence="1">
    <location>
        <begin position="139"/>
        <end position="159"/>
    </location>
</feature>
<dbReference type="OrthoDB" id="10505672at2759"/>
<gene>
    <name evidence="2" type="ORF">TNIN_411331</name>
</gene>
<sequence length="173" mass="19800">MNDPPWSPSPPLMPPSSCNLEEQSLNLASNCGNLIADIENIIKNIEDYYFINDNENNQYASKLLSLFTEGIELWNNLKRTEDNHYSACFGRINQRHDLFNNNDTPFTPVKGKKNHHKSSTLHLLKKNKPKTDDKETSNKYRNLTTDDSSAPRNEGNENVIQPLPPKTPEVSRF</sequence>
<evidence type="ECO:0000313" key="3">
    <source>
        <dbReference type="Proteomes" id="UP000886998"/>
    </source>
</evidence>
<dbReference type="AlphaFoldDB" id="A0A8X7CTK6"/>
<accession>A0A8X7CTK6</accession>
<protein>
    <submittedName>
        <fullName evidence="2">Uncharacterized protein</fullName>
    </submittedName>
</protein>
<reference evidence="2" key="1">
    <citation type="submission" date="2020-08" db="EMBL/GenBank/DDBJ databases">
        <title>Multicomponent nature underlies the extraordinary mechanical properties of spider dragline silk.</title>
        <authorList>
            <person name="Kono N."/>
            <person name="Nakamura H."/>
            <person name="Mori M."/>
            <person name="Yoshida Y."/>
            <person name="Ohtoshi R."/>
            <person name="Malay A.D."/>
            <person name="Moran D.A.P."/>
            <person name="Tomita M."/>
            <person name="Numata K."/>
            <person name="Arakawa K."/>
        </authorList>
    </citation>
    <scope>NUCLEOTIDE SEQUENCE</scope>
</reference>
<feature type="region of interest" description="Disordered" evidence="1">
    <location>
        <begin position="103"/>
        <end position="173"/>
    </location>
</feature>
<proteinExistence type="predicted"/>
<evidence type="ECO:0000313" key="2">
    <source>
        <dbReference type="EMBL" id="GFY78575.1"/>
    </source>
</evidence>
<comment type="caution">
    <text evidence="2">The sequence shown here is derived from an EMBL/GenBank/DDBJ whole genome shotgun (WGS) entry which is preliminary data.</text>
</comment>
<feature type="compositionally biased region" description="Basic and acidic residues" evidence="1">
    <location>
        <begin position="129"/>
        <end position="138"/>
    </location>
</feature>
<keyword evidence="3" id="KW-1185">Reference proteome</keyword>
<feature type="compositionally biased region" description="Basic residues" evidence="1">
    <location>
        <begin position="110"/>
        <end position="128"/>
    </location>
</feature>
<name>A0A8X7CTK6_9ARAC</name>